<dbReference type="InterPro" id="IPR002048">
    <property type="entry name" value="EF_hand_dom"/>
</dbReference>
<dbReference type="Pfam" id="PF13202">
    <property type="entry name" value="EF-hand_5"/>
    <property type="match status" value="2"/>
</dbReference>
<feature type="compositionally biased region" description="Polar residues" evidence="1">
    <location>
        <begin position="123"/>
        <end position="135"/>
    </location>
</feature>
<dbReference type="InterPro" id="IPR018247">
    <property type="entry name" value="EF_Hand_1_Ca_BS"/>
</dbReference>
<evidence type="ECO:0000256" key="1">
    <source>
        <dbReference type="SAM" id="MobiDB-lite"/>
    </source>
</evidence>
<feature type="region of interest" description="Disordered" evidence="1">
    <location>
        <begin position="26"/>
        <end position="45"/>
    </location>
</feature>
<feature type="compositionally biased region" description="Basic and acidic residues" evidence="1">
    <location>
        <begin position="110"/>
        <end position="122"/>
    </location>
</feature>
<feature type="region of interest" description="Disordered" evidence="1">
    <location>
        <begin position="108"/>
        <end position="135"/>
    </location>
</feature>
<dbReference type="Proteomes" id="UP001549320">
    <property type="component" value="Unassembled WGS sequence"/>
</dbReference>
<gene>
    <name evidence="4" type="ORF">ABIE13_004505</name>
</gene>
<feature type="domain" description="EF-hand" evidence="3">
    <location>
        <begin position="48"/>
        <end position="83"/>
    </location>
</feature>
<sequence>MSSKKITVALAGAVWLAAAGSALAQPKSAASAPATGNTTTVKVDKADKGDEQAIKWFRMLDKNADGRLSRDETAWITRFKPSLAEEFSAADANRDGFVTQEEIRALANKRRVEREAKRKKEQASQGASTTRVSAP</sequence>
<evidence type="ECO:0000256" key="2">
    <source>
        <dbReference type="SAM" id="SignalP"/>
    </source>
</evidence>
<dbReference type="PROSITE" id="PS00018">
    <property type="entry name" value="EF_HAND_1"/>
    <property type="match status" value="1"/>
</dbReference>
<keyword evidence="2" id="KW-0732">Signal</keyword>
<dbReference type="SUPFAM" id="SSF47473">
    <property type="entry name" value="EF-hand"/>
    <property type="match status" value="1"/>
</dbReference>
<keyword evidence="5" id="KW-1185">Reference proteome</keyword>
<comment type="caution">
    <text evidence="4">The sequence shown here is derived from an EMBL/GenBank/DDBJ whole genome shotgun (WGS) entry which is preliminary data.</text>
</comment>
<organism evidence="4 5">
    <name type="scientific">Ottowia thiooxydans</name>
    <dbReference type="NCBI Taxonomy" id="219182"/>
    <lineage>
        <taxon>Bacteria</taxon>
        <taxon>Pseudomonadati</taxon>
        <taxon>Pseudomonadota</taxon>
        <taxon>Betaproteobacteria</taxon>
        <taxon>Burkholderiales</taxon>
        <taxon>Comamonadaceae</taxon>
        <taxon>Ottowia</taxon>
    </lineage>
</organism>
<evidence type="ECO:0000313" key="5">
    <source>
        <dbReference type="Proteomes" id="UP001549320"/>
    </source>
</evidence>
<proteinExistence type="predicted"/>
<name>A0ABV2QEC0_9BURK</name>
<evidence type="ECO:0000313" key="4">
    <source>
        <dbReference type="EMBL" id="MET4579377.1"/>
    </source>
</evidence>
<accession>A0ABV2QEC0</accession>
<feature type="signal peptide" evidence="2">
    <location>
        <begin position="1"/>
        <end position="24"/>
    </location>
</feature>
<dbReference type="CDD" id="cd00051">
    <property type="entry name" value="EFh"/>
    <property type="match status" value="1"/>
</dbReference>
<dbReference type="RefSeq" id="WP_354447417.1">
    <property type="nucleotide sequence ID" value="NZ_JBEPSH010000009.1"/>
</dbReference>
<protein>
    <submittedName>
        <fullName evidence="4">Ca2+-binding EF-hand superfamily protein</fullName>
    </submittedName>
</protein>
<reference evidence="4 5" key="1">
    <citation type="submission" date="2024-06" db="EMBL/GenBank/DDBJ databases">
        <title>Sorghum-associated microbial communities from plants grown in Nebraska, USA.</title>
        <authorList>
            <person name="Schachtman D."/>
        </authorList>
    </citation>
    <scope>NUCLEOTIDE SEQUENCE [LARGE SCALE GENOMIC DNA]</scope>
    <source>
        <strain evidence="4 5">2709</strain>
    </source>
</reference>
<dbReference type="Gene3D" id="1.10.238.10">
    <property type="entry name" value="EF-hand"/>
    <property type="match status" value="1"/>
</dbReference>
<evidence type="ECO:0000259" key="3">
    <source>
        <dbReference type="PROSITE" id="PS50222"/>
    </source>
</evidence>
<feature type="chain" id="PRO_5046986721" evidence="2">
    <location>
        <begin position="25"/>
        <end position="135"/>
    </location>
</feature>
<dbReference type="PROSITE" id="PS50222">
    <property type="entry name" value="EF_HAND_2"/>
    <property type="match status" value="1"/>
</dbReference>
<dbReference type="InterPro" id="IPR011992">
    <property type="entry name" value="EF-hand-dom_pair"/>
</dbReference>
<dbReference type="EMBL" id="JBEPSH010000009">
    <property type="protein sequence ID" value="MET4579377.1"/>
    <property type="molecule type" value="Genomic_DNA"/>
</dbReference>